<gene>
    <name evidence="6" type="ORF">RGI145_23035</name>
</gene>
<dbReference type="PANTHER" id="PTHR35005:SF1">
    <property type="entry name" value="2-AMINO-5-FORMYLAMINO-6-RIBOSYLAMINOPYRIMIDIN-4(3H)-ONE 5'-MONOPHOSPHATE DEFORMYLASE"/>
    <property type="match status" value="1"/>
</dbReference>
<accession>A0A1L7AN62</accession>
<keyword evidence="6" id="KW-0614">Plasmid</keyword>
<dbReference type="GO" id="GO:0016811">
    <property type="term" value="F:hydrolase activity, acting on carbon-nitrogen (but not peptide) bonds, in linear amides"/>
    <property type="evidence" value="ECO:0007669"/>
    <property type="project" value="TreeGrafter"/>
</dbReference>
<reference evidence="6 7" key="1">
    <citation type="submission" date="2016-05" db="EMBL/GenBank/DDBJ databases">
        <title>Complete Genome and Methylome Analysis of Psychrotrophic Bacterial Isolates from Antarctic Lake Untersee.</title>
        <authorList>
            <person name="Fomenkov A."/>
            <person name="Akimov V.N."/>
            <person name="Vasilyeva L.V."/>
            <person name="Andersen D."/>
            <person name="Vincze T."/>
            <person name="Roberts R.J."/>
        </authorList>
    </citation>
    <scope>NUCLEOTIDE SEQUENCE [LARGE SCALE GENOMIC DNA]</scope>
    <source>
        <strain evidence="6 7">U14-5</strain>
        <plasmid evidence="7">Plasmid 1</plasmid>
    </source>
</reference>
<geneLocation type="plasmid" evidence="6 7">
    <name>1</name>
</geneLocation>
<evidence type="ECO:0000313" key="6">
    <source>
        <dbReference type="EMBL" id="APT60220.1"/>
    </source>
</evidence>
<dbReference type="AlphaFoldDB" id="A0A1L7AN62"/>
<comment type="similarity">
    <text evidence="5">Belongs to the creatininase superfamily.</text>
</comment>
<dbReference type="EMBL" id="CP015585">
    <property type="protein sequence ID" value="APT60220.1"/>
    <property type="molecule type" value="Genomic_DNA"/>
</dbReference>
<sequence>MYWEDLTWPELDRTSRTTPVVLNLASIEQHGPHLPLSTDSAIGGFFMQKLDEALGSSVLVLPQVKVCCSAHHMDFPGTLTVRHETLLAYVCDMLESMVAHGFRNIVLVNSHGGNQAIGQVILEKFGAAHPDCRIVFLTWWRMAAAELERIRESGFGGVGHACEFETAIMMHAVPDTVRTALIAGQNYVPTFPWADSEMLISGRASLFRTIRAMSNGTGVLGDASLASSDKGRRITEAVMQQLIAIIRSLHEAS</sequence>
<evidence type="ECO:0000256" key="2">
    <source>
        <dbReference type="ARBA" id="ARBA00022723"/>
    </source>
</evidence>
<proteinExistence type="inferred from homology"/>
<keyword evidence="4" id="KW-0862">Zinc</keyword>
<evidence type="ECO:0000256" key="5">
    <source>
        <dbReference type="ARBA" id="ARBA00024029"/>
    </source>
</evidence>
<dbReference type="InterPro" id="IPR024087">
    <property type="entry name" value="Creatininase-like_sf"/>
</dbReference>
<evidence type="ECO:0000313" key="7">
    <source>
        <dbReference type="Proteomes" id="UP000185494"/>
    </source>
</evidence>
<evidence type="ECO:0000256" key="4">
    <source>
        <dbReference type="ARBA" id="ARBA00022833"/>
    </source>
</evidence>
<protein>
    <submittedName>
        <fullName evidence="6">Creatinine amidohydrolase</fullName>
    </submittedName>
</protein>
<evidence type="ECO:0000256" key="3">
    <source>
        <dbReference type="ARBA" id="ARBA00022801"/>
    </source>
</evidence>
<dbReference type="RefSeq" id="WP_075800923.1">
    <property type="nucleotide sequence ID" value="NZ_CP015585.1"/>
</dbReference>
<comment type="cofactor">
    <cofactor evidence="1">
        <name>Zn(2+)</name>
        <dbReference type="ChEBI" id="CHEBI:29105"/>
    </cofactor>
</comment>
<dbReference type="InterPro" id="IPR003785">
    <property type="entry name" value="Creatininase/forma_Hydrolase"/>
</dbReference>
<dbReference type="GO" id="GO:0046872">
    <property type="term" value="F:metal ion binding"/>
    <property type="evidence" value="ECO:0007669"/>
    <property type="project" value="UniProtKB-KW"/>
</dbReference>
<dbReference type="KEGG" id="rgi:RGI145_23035"/>
<evidence type="ECO:0000256" key="1">
    <source>
        <dbReference type="ARBA" id="ARBA00001947"/>
    </source>
</evidence>
<keyword evidence="3 6" id="KW-0378">Hydrolase</keyword>
<dbReference type="GO" id="GO:0009231">
    <property type="term" value="P:riboflavin biosynthetic process"/>
    <property type="evidence" value="ECO:0007669"/>
    <property type="project" value="TreeGrafter"/>
</dbReference>
<dbReference type="Proteomes" id="UP000185494">
    <property type="component" value="Chromosome 1"/>
</dbReference>
<organism evidence="6 7">
    <name type="scientific">Roseomonas gilardii</name>
    <dbReference type="NCBI Taxonomy" id="257708"/>
    <lineage>
        <taxon>Bacteria</taxon>
        <taxon>Pseudomonadati</taxon>
        <taxon>Pseudomonadota</taxon>
        <taxon>Alphaproteobacteria</taxon>
        <taxon>Acetobacterales</taxon>
        <taxon>Roseomonadaceae</taxon>
        <taxon>Roseomonas</taxon>
    </lineage>
</organism>
<keyword evidence="2" id="KW-0479">Metal-binding</keyword>
<dbReference type="SUPFAM" id="SSF102215">
    <property type="entry name" value="Creatininase"/>
    <property type="match status" value="1"/>
</dbReference>
<dbReference type="PANTHER" id="PTHR35005">
    <property type="entry name" value="3-DEHYDRO-SCYLLO-INOSOSE HYDROLASE"/>
    <property type="match status" value="1"/>
</dbReference>
<dbReference type="Pfam" id="PF02633">
    <property type="entry name" value="Creatininase"/>
    <property type="match status" value="1"/>
</dbReference>
<dbReference type="Gene3D" id="3.40.50.10310">
    <property type="entry name" value="Creatininase"/>
    <property type="match status" value="1"/>
</dbReference>
<name>A0A1L7AN62_9PROT</name>